<dbReference type="SUPFAM" id="SSF52047">
    <property type="entry name" value="RNI-like"/>
    <property type="match status" value="1"/>
</dbReference>
<evidence type="ECO:0000313" key="2">
    <source>
        <dbReference type="Proteomes" id="UP000016936"/>
    </source>
</evidence>
<dbReference type="eggNOG" id="ENOG502T56A">
    <property type="taxonomic scope" value="Eukaryota"/>
</dbReference>
<dbReference type="EMBL" id="KB445576">
    <property type="protein sequence ID" value="EMD91443.1"/>
    <property type="molecule type" value="Genomic_DNA"/>
</dbReference>
<dbReference type="Gene3D" id="3.80.10.10">
    <property type="entry name" value="Ribonuclease Inhibitor"/>
    <property type="match status" value="1"/>
</dbReference>
<dbReference type="OrthoDB" id="3797124at2759"/>
<dbReference type="Proteomes" id="UP000016936">
    <property type="component" value="Unassembled WGS sequence"/>
</dbReference>
<protein>
    <recommendedName>
        <fullName evidence="3">F-box domain-containing protein</fullName>
    </recommendedName>
</protein>
<keyword evidence="2" id="KW-1185">Reference proteome</keyword>
<reference evidence="2" key="2">
    <citation type="journal article" date="2013" name="PLoS Genet.">
        <title>Comparative genome structure, secondary metabolite, and effector coding capacity across Cochliobolus pathogens.</title>
        <authorList>
            <person name="Condon B.J."/>
            <person name="Leng Y."/>
            <person name="Wu D."/>
            <person name="Bushley K.E."/>
            <person name="Ohm R.A."/>
            <person name="Otillar R."/>
            <person name="Martin J."/>
            <person name="Schackwitz W."/>
            <person name="Grimwood J."/>
            <person name="MohdZainudin N."/>
            <person name="Xue C."/>
            <person name="Wang R."/>
            <person name="Manning V.A."/>
            <person name="Dhillon B."/>
            <person name="Tu Z.J."/>
            <person name="Steffenson B.J."/>
            <person name="Salamov A."/>
            <person name="Sun H."/>
            <person name="Lowry S."/>
            <person name="LaButti K."/>
            <person name="Han J."/>
            <person name="Copeland A."/>
            <person name="Lindquist E."/>
            <person name="Barry K."/>
            <person name="Schmutz J."/>
            <person name="Baker S.E."/>
            <person name="Ciuffetti L.M."/>
            <person name="Grigoriev I.V."/>
            <person name="Zhong S."/>
            <person name="Turgeon B.G."/>
        </authorList>
    </citation>
    <scope>NUCLEOTIDE SEQUENCE [LARGE SCALE GENOMIC DNA]</scope>
    <source>
        <strain evidence="2">C5 / ATCC 48332 / race O</strain>
    </source>
</reference>
<dbReference type="InterPro" id="IPR032675">
    <property type="entry name" value="LRR_dom_sf"/>
</dbReference>
<reference evidence="1 2" key="1">
    <citation type="journal article" date="2012" name="PLoS Pathog.">
        <title>Diverse lifestyles and strategies of plant pathogenesis encoded in the genomes of eighteen Dothideomycetes fungi.</title>
        <authorList>
            <person name="Ohm R.A."/>
            <person name="Feau N."/>
            <person name="Henrissat B."/>
            <person name="Schoch C.L."/>
            <person name="Horwitz B.A."/>
            <person name="Barry K.W."/>
            <person name="Condon B.J."/>
            <person name="Copeland A.C."/>
            <person name="Dhillon B."/>
            <person name="Glaser F."/>
            <person name="Hesse C.N."/>
            <person name="Kosti I."/>
            <person name="LaButti K."/>
            <person name="Lindquist E.A."/>
            <person name="Lucas S."/>
            <person name="Salamov A.A."/>
            <person name="Bradshaw R.E."/>
            <person name="Ciuffetti L."/>
            <person name="Hamelin R.C."/>
            <person name="Kema G.H.J."/>
            <person name="Lawrence C."/>
            <person name="Scott J.A."/>
            <person name="Spatafora J.W."/>
            <person name="Turgeon B.G."/>
            <person name="de Wit P.J.G.M."/>
            <person name="Zhong S."/>
            <person name="Goodwin S.B."/>
            <person name="Grigoriev I.V."/>
        </authorList>
    </citation>
    <scope>NUCLEOTIDE SEQUENCE [LARGE SCALE GENOMIC DNA]</scope>
    <source>
        <strain evidence="2">C5 / ATCC 48332 / race O</strain>
    </source>
</reference>
<organism evidence="1 2">
    <name type="scientific">Cochliobolus heterostrophus (strain C5 / ATCC 48332 / race O)</name>
    <name type="common">Southern corn leaf blight fungus</name>
    <name type="synonym">Bipolaris maydis</name>
    <dbReference type="NCBI Taxonomy" id="701091"/>
    <lineage>
        <taxon>Eukaryota</taxon>
        <taxon>Fungi</taxon>
        <taxon>Dikarya</taxon>
        <taxon>Ascomycota</taxon>
        <taxon>Pezizomycotina</taxon>
        <taxon>Dothideomycetes</taxon>
        <taxon>Pleosporomycetidae</taxon>
        <taxon>Pleosporales</taxon>
        <taxon>Pleosporineae</taxon>
        <taxon>Pleosporaceae</taxon>
        <taxon>Bipolaris</taxon>
    </lineage>
</organism>
<dbReference type="OMA" id="ATHITAI"/>
<gene>
    <name evidence="1" type="ORF">COCHEDRAFT_1030264</name>
</gene>
<name>M2UUB1_COCH5</name>
<dbReference type="AlphaFoldDB" id="M2UUB1"/>
<proteinExistence type="predicted"/>
<evidence type="ECO:0008006" key="3">
    <source>
        <dbReference type="Google" id="ProtNLM"/>
    </source>
</evidence>
<evidence type="ECO:0000313" key="1">
    <source>
        <dbReference type="EMBL" id="EMD91443.1"/>
    </source>
</evidence>
<sequence>MASSHCSADACKLAHAGTCNPSIINLLQKQQQSIVDFQLSHGNFQQLVTPTTKRVTAGVCGDGQEAFGLVELAKTLPRLEKFALLLPKNFDVFLLEDYWSRCSYSTLFQNKQIVSRELMFDGYLPGGFVSAIPHIFNLSHVTRLSLYADNFWYWKPLFSSPELRNLTHFDFHSPDSFDDRKSMDFEDLFTRNQNLQHLSLHMRFLKTVPLEPMLADDGSTINSYIWSLCPRLKSLSLFDLWSVEKRVAYFPSIASLDAICNELGALEQFGLRVAEIGGCLLADAHDRQKYVLGQLKPIGKLKNLKMLHLYQDRLRIIDPDQPRREVEAETQQLATMLFEWAHALCPDLKVLIWGRFTETLDNDVYSLLEDQLEREGSVASNENVERVPQQYYVKQVTQLQKGATHITAIPFSRHRIQNEFPDLDLLACDTSLGTLDRMARDIVY</sequence>
<dbReference type="HOGENOM" id="CLU_700172_0_0_1"/>
<accession>M2UUB1</accession>